<name>A0A9W3PBE1_BURCE</name>
<dbReference type="Gene3D" id="2.60.120.260">
    <property type="entry name" value="Galactose-binding domain-like"/>
    <property type="match status" value="1"/>
</dbReference>
<evidence type="ECO:0000256" key="1">
    <source>
        <dbReference type="SAM" id="MobiDB-lite"/>
    </source>
</evidence>
<dbReference type="Proteomes" id="UP000032866">
    <property type="component" value="Chromosome 2"/>
</dbReference>
<gene>
    <name evidence="2" type="ORF">GEM_4061</name>
</gene>
<reference evidence="2 3" key="1">
    <citation type="journal article" date="2012" name="J. Bacteriol.">
        <title>Complete Genome Sequence of Burkholderia sp. Strain GG4, a Betaproteobacterium That Reduces 3-Oxo-N-Acylhomoserine Lactones and Produces Different N-Acylhomoserine Lactones.</title>
        <authorList>
            <person name="Hong K.W."/>
            <person name="Koh C.L."/>
            <person name="Sam C.K."/>
            <person name="Yin W.F."/>
            <person name="Chan K.G."/>
        </authorList>
    </citation>
    <scope>NUCLEOTIDE SEQUENCE [LARGE SCALE GENOMIC DNA]</scope>
    <source>
        <strain evidence="2 3">GG4</strain>
    </source>
</reference>
<protein>
    <submittedName>
        <fullName evidence="2">Uncharacterized protein</fullName>
    </submittedName>
</protein>
<proteinExistence type="predicted"/>
<dbReference type="EMBL" id="CP003775">
    <property type="protein sequence ID" value="AFQ50451.1"/>
    <property type="molecule type" value="Genomic_DNA"/>
</dbReference>
<feature type="region of interest" description="Disordered" evidence="1">
    <location>
        <begin position="1"/>
        <end position="23"/>
    </location>
</feature>
<organism evidence="2 3">
    <name type="scientific">Burkholderia cepacia GG4</name>
    <dbReference type="NCBI Taxonomy" id="1009846"/>
    <lineage>
        <taxon>Bacteria</taxon>
        <taxon>Pseudomonadati</taxon>
        <taxon>Pseudomonadota</taxon>
        <taxon>Betaproteobacteria</taxon>
        <taxon>Burkholderiales</taxon>
        <taxon>Burkholderiaceae</taxon>
        <taxon>Burkholderia</taxon>
        <taxon>Burkholderia cepacia complex</taxon>
    </lineage>
</organism>
<sequence>MANLQKANLGSAPAGSGGDDQRTANTKFNANVDVLSAQATLTTATPITTAQTLAASHVGKRVAINIAAGGTVKLPAAASCPADGVIHLRNVGKAVSLAVADGSGDSFALSRLNNGEGALIDTDGVKAWRVLTRGRAYGDDEIVNGALVVGGGLSVGGDVAVSGRVQGANSANLLKNGSGEFGNVGWQAANFGAAVYAGGDTAFTNAAALANVSVSDQSDAIPVVAGTPITFSGEIRTPGMSAGLAELFCNFYNAGGSLLASIDLDSRIAAGTVDWVAVRKSTTAPANSASMRVGKYASLATAVANGIAFRRIKVEVGAAPSLYSQEGSIAYLGGAPALGGRPTFGGKVPWDSGNLPNPVQVSQLAGARVTTSTTVPDTPYSGPGAFANMWSYSFAHTGLSGTALISFFGGISVAGTSSNLTVGYSFKLIDTVTNTALDESTCYQDLLSVIGNWSNFYRVNVAIAATGLVVGRTYTIQVAGFKTANVGPIGLALNIRGVTH</sequence>
<evidence type="ECO:0000313" key="2">
    <source>
        <dbReference type="EMBL" id="AFQ50451.1"/>
    </source>
</evidence>
<dbReference type="AlphaFoldDB" id="A0A9W3PBE1"/>
<dbReference type="RefSeq" id="WP_014899221.1">
    <property type="nucleotide sequence ID" value="NC_018514.1"/>
</dbReference>
<dbReference type="KEGG" id="bct:GEM_4061"/>
<accession>A0A9W3PBE1</accession>
<evidence type="ECO:0000313" key="3">
    <source>
        <dbReference type="Proteomes" id="UP000032866"/>
    </source>
</evidence>